<proteinExistence type="predicted"/>
<accession>A0ABR9KWU1</accession>
<reference evidence="1 2" key="1">
    <citation type="submission" date="2020-10" db="EMBL/GenBank/DDBJ databases">
        <title>Sequencing the genomes of 1000 actinobacteria strains.</title>
        <authorList>
            <person name="Klenk H.-P."/>
        </authorList>
    </citation>
    <scope>NUCLEOTIDE SEQUENCE [LARGE SCALE GENOMIC DNA]</scope>
    <source>
        <strain evidence="1 2">DSM 43748</strain>
    </source>
</reference>
<gene>
    <name evidence="1" type="ORF">H4W81_009367</name>
</gene>
<sequence>MTSDSQPPNLFDTVPFAGVKDGDQVIDIGLSTETPVCDFCSADPAVVYFPVEEFEIVHPGLIQGMAVVSGDRFYACGPCAELFEAGKLGGLRRRYTSLQQSAPSDSAVALWLGAKNHRQGDPVTFQPGTNPEQGR</sequence>
<dbReference type="EMBL" id="JADBEF010000002">
    <property type="protein sequence ID" value="MBE1566495.1"/>
    <property type="molecule type" value="Genomic_DNA"/>
</dbReference>
<dbReference type="RefSeq" id="WP_192781499.1">
    <property type="nucleotide sequence ID" value="NZ_BAAASY010000032.1"/>
</dbReference>
<evidence type="ECO:0000313" key="1">
    <source>
        <dbReference type="EMBL" id="MBE1566495.1"/>
    </source>
</evidence>
<keyword evidence="2" id="KW-1185">Reference proteome</keyword>
<protein>
    <submittedName>
        <fullName evidence="1">Uncharacterized protein</fullName>
    </submittedName>
</protein>
<name>A0ABR9KWU1_9ACTN</name>
<organism evidence="1 2">
    <name type="scientific">Nonomuraea africana</name>
    <dbReference type="NCBI Taxonomy" id="46171"/>
    <lineage>
        <taxon>Bacteria</taxon>
        <taxon>Bacillati</taxon>
        <taxon>Actinomycetota</taxon>
        <taxon>Actinomycetes</taxon>
        <taxon>Streptosporangiales</taxon>
        <taxon>Streptosporangiaceae</taxon>
        <taxon>Nonomuraea</taxon>
    </lineage>
</organism>
<evidence type="ECO:0000313" key="2">
    <source>
        <dbReference type="Proteomes" id="UP000661607"/>
    </source>
</evidence>
<dbReference type="Proteomes" id="UP000661607">
    <property type="component" value="Unassembled WGS sequence"/>
</dbReference>
<comment type="caution">
    <text evidence="1">The sequence shown here is derived from an EMBL/GenBank/DDBJ whole genome shotgun (WGS) entry which is preliminary data.</text>
</comment>